<name>A0A9Q0YC05_HOLLE</name>
<evidence type="ECO:0000256" key="1">
    <source>
        <dbReference type="SAM" id="SignalP"/>
    </source>
</evidence>
<protein>
    <submittedName>
        <fullName evidence="2">Uncharacterized protein</fullName>
    </submittedName>
</protein>
<evidence type="ECO:0000313" key="2">
    <source>
        <dbReference type="EMBL" id="KAJ8019420.1"/>
    </source>
</evidence>
<organism evidence="2 3">
    <name type="scientific">Holothuria leucospilota</name>
    <name type="common">Black long sea cucumber</name>
    <name type="synonym">Mertensiothuria leucospilota</name>
    <dbReference type="NCBI Taxonomy" id="206669"/>
    <lineage>
        <taxon>Eukaryota</taxon>
        <taxon>Metazoa</taxon>
        <taxon>Echinodermata</taxon>
        <taxon>Eleutherozoa</taxon>
        <taxon>Echinozoa</taxon>
        <taxon>Holothuroidea</taxon>
        <taxon>Aspidochirotacea</taxon>
        <taxon>Aspidochirotida</taxon>
        <taxon>Holothuriidae</taxon>
        <taxon>Holothuria</taxon>
    </lineage>
</organism>
<proteinExistence type="predicted"/>
<gene>
    <name evidence="2" type="ORF">HOLleu_41006</name>
</gene>
<evidence type="ECO:0000313" key="3">
    <source>
        <dbReference type="Proteomes" id="UP001152320"/>
    </source>
</evidence>
<sequence length="168" mass="18863">MAISRILTTIATLFLTLLVVTVWSYPMSTADKFVQKENQEGLYKDLFHALASKVDYGSSGNRNRQGPVDGFGSTRYNSASHDLRGFRWTPEHLKMLKELQGEVKEDVGKRDYGDLGFFFGKRANSGAKEEDALQRQNRDYGDLGMFFGKRSGTNANEGRNVEFADFAA</sequence>
<feature type="signal peptide" evidence="1">
    <location>
        <begin position="1"/>
        <end position="24"/>
    </location>
</feature>
<dbReference type="AlphaFoldDB" id="A0A9Q0YC05"/>
<dbReference type="EMBL" id="JAIZAY010000023">
    <property type="protein sequence ID" value="KAJ8019420.1"/>
    <property type="molecule type" value="Genomic_DNA"/>
</dbReference>
<accession>A0A9Q0YC05</accession>
<feature type="chain" id="PRO_5040280311" evidence="1">
    <location>
        <begin position="25"/>
        <end position="168"/>
    </location>
</feature>
<comment type="caution">
    <text evidence="2">The sequence shown here is derived from an EMBL/GenBank/DDBJ whole genome shotgun (WGS) entry which is preliminary data.</text>
</comment>
<keyword evidence="3" id="KW-1185">Reference proteome</keyword>
<reference evidence="2" key="1">
    <citation type="submission" date="2021-10" db="EMBL/GenBank/DDBJ databases">
        <title>Tropical sea cucumber genome reveals ecological adaptation and Cuvierian tubules defense mechanism.</title>
        <authorList>
            <person name="Chen T."/>
        </authorList>
    </citation>
    <scope>NUCLEOTIDE SEQUENCE</scope>
    <source>
        <strain evidence="2">Nanhai2018</strain>
        <tissue evidence="2">Muscle</tissue>
    </source>
</reference>
<keyword evidence="1" id="KW-0732">Signal</keyword>
<dbReference type="Proteomes" id="UP001152320">
    <property type="component" value="Chromosome 23"/>
</dbReference>